<dbReference type="EMBL" id="CP044331">
    <property type="protein sequence ID" value="QGM97805.1"/>
    <property type="molecule type" value="Genomic_DNA"/>
</dbReference>
<accession>A0A6B8M633</accession>
<dbReference type="Proteomes" id="UP000422569">
    <property type="component" value="Chromosome"/>
</dbReference>
<proteinExistence type="predicted"/>
<evidence type="ECO:0000313" key="1">
    <source>
        <dbReference type="EMBL" id="QGM97805.1"/>
    </source>
</evidence>
<gene>
    <name evidence="1" type="ORF">F7D14_10215</name>
</gene>
<keyword evidence="2" id="KW-1185">Reference proteome</keyword>
<name>A0A6B8M633_9HYPH</name>
<dbReference type="AlphaFoldDB" id="A0A6B8M633"/>
<dbReference type="KEGG" id="mpar:F7D14_10215"/>
<organism evidence="1 2">
    <name type="scientific">Methylocystis parvus</name>
    <dbReference type="NCBI Taxonomy" id="134"/>
    <lineage>
        <taxon>Bacteria</taxon>
        <taxon>Pseudomonadati</taxon>
        <taxon>Pseudomonadota</taxon>
        <taxon>Alphaproteobacteria</taxon>
        <taxon>Hyphomicrobiales</taxon>
        <taxon>Methylocystaceae</taxon>
        <taxon>Methylocystis</taxon>
    </lineage>
</organism>
<reference evidence="1 2" key="1">
    <citation type="submission" date="2019-09" db="EMBL/GenBank/DDBJ databases">
        <title>Isolation and complete genome sequencing of Methylocystis species.</title>
        <authorList>
            <person name="Rumah B.L."/>
            <person name="Stead C.E."/>
            <person name="Stevens B.C."/>
            <person name="Minton N.P."/>
            <person name="Grosse-Honebrink A."/>
            <person name="Zhang Y."/>
        </authorList>
    </citation>
    <scope>NUCLEOTIDE SEQUENCE [LARGE SCALE GENOMIC DNA]</scope>
    <source>
        <strain evidence="1 2">BRCS2</strain>
    </source>
</reference>
<protein>
    <submittedName>
        <fullName evidence="1">Uncharacterized protein</fullName>
    </submittedName>
</protein>
<sequence length="85" mass="8980">MRIGPSSKCRAAHAPASEALIETLLELLDTIDGDGDLEVDPDFEADPAEAGLADDGALNLYCCEWRELNAAVALHCANARGGRAR</sequence>
<dbReference type="RefSeq" id="WP_016922058.1">
    <property type="nucleotide sequence ID" value="NZ_CP044331.1"/>
</dbReference>
<evidence type="ECO:0000313" key="2">
    <source>
        <dbReference type="Proteomes" id="UP000422569"/>
    </source>
</evidence>